<dbReference type="EMBL" id="FQUT01000004">
    <property type="protein sequence ID" value="SHF49263.1"/>
    <property type="molecule type" value="Genomic_DNA"/>
</dbReference>
<evidence type="ECO:0000256" key="1">
    <source>
        <dbReference type="ARBA" id="ARBA00023125"/>
    </source>
</evidence>
<gene>
    <name evidence="5" type="ORF">SAMN05443633_104388</name>
</gene>
<dbReference type="AlphaFoldDB" id="A0A1M5C3B0"/>
<keyword evidence="3" id="KW-0472">Membrane</keyword>
<sequence length="562" mass="65977">MLSLLLLMYHIICISQVKSSKSYQEFRKHYESKELNDDTAWPDIYAFIKMGKEKKDYRALALGYRDAVAYSSNINAKLKFADSTIQAALKTKNNDLISDAYTGKGILYSFNLKKYQPALDEFLRAYSYSLISKDDYLKHKVNYHLGNVKSYLGYYDEAVGHFNSSVSYFESGTKHSVNPNTQYNFKKGYYNLLHQMIICYGNLNEAEKSDSLIELGINLTRQQDDFQLEHSYFLKCKGILYFNNNKPNDAIYYLDKALPQILKKNDAIWVSVIYYYLGNIFINNDEKKKGISYFTKVDSIFNQHRFIFPEIRNNYTFLVDYYKQENNAAQELYYTKQLLCVDNILVKDFKYLSKKMFREYDGRKLEDEKESLKSSRLIIFIIGFIIVSITVTALIYRHCQEQNLKKKYNELQERLIVYKNKVKTSEKIHEDIAQPKKQVVSDDKAYELGKKLAVFEEKNQFLQKGLICTKLAEQLKTNSHYLSTYINETKGVNFNKYLAELRINYITQLLNSDRKYLNYTIKALAAECGIASRQNFSDLFFEINGMRPADFIKMRLKELNNK</sequence>
<dbReference type="PANTHER" id="PTHR43280:SF2">
    <property type="entry name" value="HTH-TYPE TRANSCRIPTIONAL REGULATOR EXSA"/>
    <property type="match status" value="1"/>
</dbReference>
<dbReference type="Pfam" id="PF12833">
    <property type="entry name" value="HTH_18"/>
    <property type="match status" value="1"/>
</dbReference>
<dbReference type="Gene3D" id="1.10.10.60">
    <property type="entry name" value="Homeodomain-like"/>
    <property type="match status" value="2"/>
</dbReference>
<dbReference type="Proteomes" id="UP000184518">
    <property type="component" value="Unassembled WGS sequence"/>
</dbReference>
<feature type="coiled-coil region" evidence="2">
    <location>
        <begin position="401"/>
        <end position="428"/>
    </location>
</feature>
<keyword evidence="3" id="KW-0812">Transmembrane</keyword>
<keyword evidence="1" id="KW-0238">DNA-binding</keyword>
<accession>A0A1M5C3B0</accession>
<dbReference type="InterPro" id="IPR018060">
    <property type="entry name" value="HTH_AraC"/>
</dbReference>
<evidence type="ECO:0000256" key="3">
    <source>
        <dbReference type="SAM" id="Phobius"/>
    </source>
</evidence>
<evidence type="ECO:0000256" key="2">
    <source>
        <dbReference type="SAM" id="Coils"/>
    </source>
</evidence>
<dbReference type="STRING" id="1416778.SAMN05443633_104388"/>
<evidence type="ECO:0000259" key="4">
    <source>
        <dbReference type="PROSITE" id="PS01124"/>
    </source>
</evidence>
<evidence type="ECO:0000313" key="5">
    <source>
        <dbReference type="EMBL" id="SHF49263.1"/>
    </source>
</evidence>
<keyword evidence="6" id="KW-1185">Reference proteome</keyword>
<dbReference type="InterPro" id="IPR011990">
    <property type="entry name" value="TPR-like_helical_dom_sf"/>
</dbReference>
<feature type="domain" description="HTH araC/xylS-type" evidence="4">
    <location>
        <begin position="450"/>
        <end position="554"/>
    </location>
</feature>
<name>A0A1M5C3B0_9FLAO</name>
<evidence type="ECO:0000313" key="6">
    <source>
        <dbReference type="Proteomes" id="UP000184518"/>
    </source>
</evidence>
<reference evidence="6" key="1">
    <citation type="submission" date="2016-11" db="EMBL/GenBank/DDBJ databases">
        <authorList>
            <person name="Varghese N."/>
            <person name="Submissions S."/>
        </authorList>
    </citation>
    <scope>NUCLEOTIDE SEQUENCE [LARGE SCALE GENOMIC DNA]</scope>
    <source>
        <strain evidence="6">DSM 27619</strain>
    </source>
</reference>
<dbReference type="GO" id="GO:0003700">
    <property type="term" value="F:DNA-binding transcription factor activity"/>
    <property type="evidence" value="ECO:0007669"/>
    <property type="project" value="InterPro"/>
</dbReference>
<dbReference type="PROSITE" id="PS01124">
    <property type="entry name" value="HTH_ARAC_FAMILY_2"/>
    <property type="match status" value="1"/>
</dbReference>
<proteinExistence type="predicted"/>
<dbReference type="SMART" id="SM00342">
    <property type="entry name" value="HTH_ARAC"/>
    <property type="match status" value="1"/>
</dbReference>
<dbReference type="GO" id="GO:0043565">
    <property type="term" value="F:sequence-specific DNA binding"/>
    <property type="evidence" value="ECO:0007669"/>
    <property type="project" value="InterPro"/>
</dbReference>
<keyword evidence="3" id="KW-1133">Transmembrane helix</keyword>
<feature type="transmembrane region" description="Helical" evidence="3">
    <location>
        <begin position="377"/>
        <end position="396"/>
    </location>
</feature>
<dbReference type="PANTHER" id="PTHR43280">
    <property type="entry name" value="ARAC-FAMILY TRANSCRIPTIONAL REGULATOR"/>
    <property type="match status" value="1"/>
</dbReference>
<dbReference type="Gene3D" id="1.25.40.10">
    <property type="entry name" value="Tetratricopeptide repeat domain"/>
    <property type="match status" value="2"/>
</dbReference>
<protein>
    <submittedName>
        <fullName evidence="5">Helix-turn-helix domain-containing protein</fullName>
    </submittedName>
</protein>
<dbReference type="SUPFAM" id="SSF48452">
    <property type="entry name" value="TPR-like"/>
    <property type="match status" value="1"/>
</dbReference>
<keyword evidence="2" id="KW-0175">Coiled coil</keyword>
<organism evidence="5 6">
    <name type="scientific">Chryseobacterium arachidis</name>
    <dbReference type="NCBI Taxonomy" id="1416778"/>
    <lineage>
        <taxon>Bacteria</taxon>
        <taxon>Pseudomonadati</taxon>
        <taxon>Bacteroidota</taxon>
        <taxon>Flavobacteriia</taxon>
        <taxon>Flavobacteriales</taxon>
        <taxon>Weeksellaceae</taxon>
        <taxon>Chryseobacterium group</taxon>
        <taxon>Chryseobacterium</taxon>
    </lineage>
</organism>